<dbReference type="GeneID" id="19011659"/>
<dbReference type="Proteomes" id="UP000198341">
    <property type="component" value="Chromosome 14"/>
</dbReference>
<evidence type="ECO:0000313" key="2">
    <source>
        <dbReference type="Proteomes" id="UP000198341"/>
    </source>
</evidence>
<reference evidence="1 2" key="1">
    <citation type="submission" date="2011-10" db="EMBL/GenBank/DDBJ databases">
        <authorList>
            <person name="Genoscope - CEA"/>
        </authorList>
    </citation>
    <scope>NUCLEOTIDE SEQUENCE [LARGE SCALE GENOMIC DNA]</scope>
    <source>
        <strain evidence="1 2">RCC 1105</strain>
    </source>
</reference>
<name>K8EN47_9CHLO</name>
<dbReference type="KEGG" id="bpg:Bathy14g01320"/>
<dbReference type="AlphaFoldDB" id="K8EN47"/>
<dbReference type="RefSeq" id="XP_007509210.1">
    <property type="nucleotide sequence ID" value="XM_007509148.1"/>
</dbReference>
<keyword evidence="2" id="KW-1185">Reference proteome</keyword>
<accession>K8EN47</accession>
<proteinExistence type="predicted"/>
<sequence>MGMAHDGIIHKKPNQIIEFDKIYWLFHLITAMYHQQLKTKQLGRNKIFISFQRFLLANTALEVKKAMRKKGSTSIRVQIAYLFILVSQVPAETIANKLALNRNTP</sequence>
<organism evidence="1 2">
    <name type="scientific">Bathycoccus prasinos</name>
    <dbReference type="NCBI Taxonomy" id="41875"/>
    <lineage>
        <taxon>Eukaryota</taxon>
        <taxon>Viridiplantae</taxon>
        <taxon>Chlorophyta</taxon>
        <taxon>Mamiellophyceae</taxon>
        <taxon>Mamiellales</taxon>
        <taxon>Bathycoccaceae</taxon>
        <taxon>Bathycoccus</taxon>
    </lineage>
</organism>
<protein>
    <submittedName>
        <fullName evidence="1">Uncharacterized protein</fullName>
    </submittedName>
</protein>
<evidence type="ECO:0000313" key="1">
    <source>
        <dbReference type="EMBL" id="CCO19667.1"/>
    </source>
</evidence>
<gene>
    <name evidence="1" type="ordered locus">Bathy14g01320</name>
</gene>
<dbReference type="EMBL" id="FO082265">
    <property type="protein sequence ID" value="CCO19667.1"/>
    <property type="molecule type" value="Genomic_DNA"/>
</dbReference>